<dbReference type="RefSeq" id="WP_377603253.1">
    <property type="nucleotide sequence ID" value="NZ_JBHUME010000008.1"/>
</dbReference>
<sequence>MKGLKLPKEQKLQLVMKLQIYMQEQLDQEIGALPAELLLDFVLQECAPHAYNQAIEDAASLVTDRMSAMEEDLFALKQQIKLAQR</sequence>
<name>A0ABW5PFW9_9BACL</name>
<proteinExistence type="predicted"/>
<accession>A0ABW5PFW9</accession>
<gene>
    <name evidence="1" type="ORF">ACFSUF_12550</name>
</gene>
<reference evidence="2" key="1">
    <citation type="journal article" date="2019" name="Int. J. Syst. Evol. Microbiol.">
        <title>The Global Catalogue of Microorganisms (GCM) 10K type strain sequencing project: providing services to taxonomists for standard genome sequencing and annotation.</title>
        <authorList>
            <consortium name="The Broad Institute Genomics Platform"/>
            <consortium name="The Broad Institute Genome Sequencing Center for Infectious Disease"/>
            <person name="Wu L."/>
            <person name="Ma J."/>
        </authorList>
    </citation>
    <scope>NUCLEOTIDE SEQUENCE [LARGE SCALE GENOMIC DNA]</scope>
    <source>
        <strain evidence="2">KCTC 3950</strain>
    </source>
</reference>
<dbReference type="EMBL" id="JBHUME010000008">
    <property type="protein sequence ID" value="MFD2613252.1"/>
    <property type="molecule type" value="Genomic_DNA"/>
</dbReference>
<organism evidence="1 2">
    <name type="scientific">Paenibacillus gansuensis</name>
    <dbReference type="NCBI Taxonomy" id="306542"/>
    <lineage>
        <taxon>Bacteria</taxon>
        <taxon>Bacillati</taxon>
        <taxon>Bacillota</taxon>
        <taxon>Bacilli</taxon>
        <taxon>Bacillales</taxon>
        <taxon>Paenibacillaceae</taxon>
        <taxon>Paenibacillus</taxon>
    </lineage>
</organism>
<dbReference type="Pfam" id="PF09932">
    <property type="entry name" value="DUF2164"/>
    <property type="match status" value="1"/>
</dbReference>
<dbReference type="Proteomes" id="UP001597541">
    <property type="component" value="Unassembled WGS sequence"/>
</dbReference>
<keyword evidence="2" id="KW-1185">Reference proteome</keyword>
<evidence type="ECO:0000313" key="1">
    <source>
        <dbReference type="EMBL" id="MFD2613252.1"/>
    </source>
</evidence>
<protein>
    <submittedName>
        <fullName evidence="1">DUF2164 domain-containing protein</fullName>
    </submittedName>
</protein>
<comment type="caution">
    <text evidence="1">The sequence shown here is derived from an EMBL/GenBank/DDBJ whole genome shotgun (WGS) entry which is preliminary data.</text>
</comment>
<dbReference type="InterPro" id="IPR018680">
    <property type="entry name" value="DUF2164"/>
</dbReference>
<evidence type="ECO:0000313" key="2">
    <source>
        <dbReference type="Proteomes" id="UP001597541"/>
    </source>
</evidence>